<keyword evidence="2" id="KW-1185">Reference proteome</keyword>
<dbReference type="AlphaFoldDB" id="A0A3R9PTV6"/>
<gene>
    <name evidence="1" type="ORF">D6D85_11905</name>
</gene>
<dbReference type="EMBL" id="RCOS01000134">
    <property type="protein sequence ID" value="RSN72925.1"/>
    <property type="molecule type" value="Genomic_DNA"/>
</dbReference>
<name>A0A3R9PTV6_9CREN</name>
<dbReference type="RefSeq" id="WP_125672180.1">
    <property type="nucleotide sequence ID" value="NZ_RCOS01000134.1"/>
</dbReference>
<evidence type="ECO:0000313" key="2">
    <source>
        <dbReference type="Proteomes" id="UP000277582"/>
    </source>
</evidence>
<evidence type="ECO:0000313" key="1">
    <source>
        <dbReference type="EMBL" id="RSN72925.1"/>
    </source>
</evidence>
<sequence length="88" mass="10453">MMEIQDPRLIRERKVLLKLLEMGKERKRRSYNKIIKSLIKEGMTEAKAVFITAKLINEGILRRIGSYFDRAIYEIDVKALERLLETEE</sequence>
<protein>
    <submittedName>
        <fullName evidence="1">Uncharacterized protein</fullName>
    </submittedName>
</protein>
<proteinExistence type="predicted"/>
<accession>A0A3R9PTV6</accession>
<reference evidence="1 2" key="1">
    <citation type="submission" date="2018-10" db="EMBL/GenBank/DDBJ databases">
        <title>Co-occurring genomic capacity for anaerobic methane metabolism and dissimilatory sulfite reduction discovered in the Korarchaeota.</title>
        <authorList>
            <person name="Mckay L.J."/>
            <person name="Dlakic M."/>
            <person name="Fields M.W."/>
            <person name="Delmont T.O."/>
            <person name="Eren A.M."/>
            <person name="Jay Z.J."/>
            <person name="Klingelsmith K.B."/>
            <person name="Rusch D.B."/>
            <person name="Inskeep W.P."/>
        </authorList>
    </citation>
    <scope>NUCLEOTIDE SEQUENCE [LARGE SCALE GENOMIC DNA]</scope>
    <source>
        <strain evidence="1 2">MDKW</strain>
    </source>
</reference>
<comment type="caution">
    <text evidence="1">The sequence shown here is derived from an EMBL/GenBank/DDBJ whole genome shotgun (WGS) entry which is preliminary data.</text>
</comment>
<organism evidence="1 2">
    <name type="scientific">Candidatus Methanodesulfokora washburnensis</name>
    <dbReference type="NCBI Taxonomy" id="2478471"/>
    <lineage>
        <taxon>Archaea</taxon>
        <taxon>Thermoproteota</taxon>
        <taxon>Candidatus Korarchaeia</taxon>
        <taxon>Candidatus Korarchaeia incertae sedis</taxon>
        <taxon>Candidatus Methanodesulfokora</taxon>
    </lineage>
</organism>
<dbReference type="Proteomes" id="UP000277582">
    <property type="component" value="Unassembled WGS sequence"/>
</dbReference>